<gene>
    <name evidence="2" type="ORF">FB461_2100</name>
</gene>
<evidence type="ECO:0000256" key="1">
    <source>
        <dbReference type="SAM" id="Phobius"/>
    </source>
</evidence>
<feature type="transmembrane region" description="Helical" evidence="1">
    <location>
        <begin position="28"/>
        <end position="53"/>
    </location>
</feature>
<keyword evidence="1" id="KW-1133">Transmembrane helix</keyword>
<keyword evidence="3" id="KW-1185">Reference proteome</keyword>
<evidence type="ECO:0000313" key="2">
    <source>
        <dbReference type="EMBL" id="TQL57368.1"/>
    </source>
</evidence>
<reference evidence="2 3" key="1">
    <citation type="submission" date="2019-06" db="EMBL/GenBank/DDBJ databases">
        <title>Sequencing the genomes of 1000 actinobacteria strains.</title>
        <authorList>
            <person name="Klenk H.-P."/>
        </authorList>
    </citation>
    <scope>NUCLEOTIDE SEQUENCE [LARGE SCALE GENOMIC DNA]</scope>
    <source>
        <strain evidence="2 3">DSM 4813</strain>
    </source>
</reference>
<name>A0A542ZAK1_RARFA</name>
<dbReference type="AlphaFoldDB" id="A0A542ZAK1"/>
<keyword evidence="1" id="KW-0472">Membrane</keyword>
<evidence type="ECO:0000313" key="3">
    <source>
        <dbReference type="Proteomes" id="UP000315389"/>
    </source>
</evidence>
<proteinExistence type="predicted"/>
<sequence length="56" mass="6048">MTAPTATAIAMSQDIPDARTHETWVRAFVILLRVWVVLSRVSVLGPVVGAAFMPVV</sequence>
<comment type="caution">
    <text evidence="2">The sequence shown here is derived from an EMBL/GenBank/DDBJ whole genome shotgun (WGS) entry which is preliminary data.</text>
</comment>
<organism evidence="2 3">
    <name type="scientific">Rarobacter faecitabidus</name>
    <dbReference type="NCBI Taxonomy" id="13243"/>
    <lineage>
        <taxon>Bacteria</taxon>
        <taxon>Bacillati</taxon>
        <taxon>Actinomycetota</taxon>
        <taxon>Actinomycetes</taxon>
        <taxon>Micrococcales</taxon>
        <taxon>Rarobacteraceae</taxon>
        <taxon>Rarobacter</taxon>
    </lineage>
</organism>
<protein>
    <submittedName>
        <fullName evidence="2">Uncharacterized protein</fullName>
    </submittedName>
</protein>
<keyword evidence="1" id="KW-0812">Transmembrane</keyword>
<accession>A0A542ZAK1</accession>
<dbReference type="Proteomes" id="UP000315389">
    <property type="component" value="Unassembled WGS sequence"/>
</dbReference>
<dbReference type="EMBL" id="VFOS01000004">
    <property type="protein sequence ID" value="TQL57368.1"/>
    <property type="molecule type" value="Genomic_DNA"/>
</dbReference>